<keyword evidence="3" id="KW-1185">Reference proteome</keyword>
<proteinExistence type="predicted"/>
<dbReference type="InterPro" id="IPR041426">
    <property type="entry name" value="Mos1_HTH"/>
</dbReference>
<comment type="caution">
    <text evidence="2">The sequence shown here is derived from an EMBL/GenBank/DDBJ whole genome shotgun (WGS) entry which is preliminary data.</text>
</comment>
<protein>
    <recommendedName>
        <fullName evidence="1">Mos1 transposase HTH domain-containing protein</fullName>
    </recommendedName>
</protein>
<dbReference type="PANTHER" id="PTHR46060:SF1">
    <property type="entry name" value="MARINER MOS1 TRANSPOSASE-LIKE PROTEIN"/>
    <property type="match status" value="1"/>
</dbReference>
<feature type="domain" description="Mos1 transposase HTH" evidence="1">
    <location>
        <begin position="93"/>
        <end position="135"/>
    </location>
</feature>
<dbReference type="Pfam" id="PF17906">
    <property type="entry name" value="HTH_48"/>
    <property type="match status" value="1"/>
</dbReference>
<organism evidence="2 3">
    <name type="scientific">Periplaneta americana</name>
    <name type="common">American cockroach</name>
    <name type="synonym">Blatta americana</name>
    <dbReference type="NCBI Taxonomy" id="6978"/>
    <lineage>
        <taxon>Eukaryota</taxon>
        <taxon>Metazoa</taxon>
        <taxon>Ecdysozoa</taxon>
        <taxon>Arthropoda</taxon>
        <taxon>Hexapoda</taxon>
        <taxon>Insecta</taxon>
        <taxon>Pterygota</taxon>
        <taxon>Neoptera</taxon>
        <taxon>Polyneoptera</taxon>
        <taxon>Dictyoptera</taxon>
        <taxon>Blattodea</taxon>
        <taxon>Blattoidea</taxon>
        <taxon>Blattidae</taxon>
        <taxon>Blattinae</taxon>
        <taxon>Periplaneta</taxon>
    </lineage>
</organism>
<dbReference type="PANTHER" id="PTHR46060">
    <property type="entry name" value="MARINER MOS1 TRANSPOSASE-LIKE PROTEIN"/>
    <property type="match status" value="1"/>
</dbReference>
<dbReference type="Proteomes" id="UP001148838">
    <property type="component" value="Unassembled WGS sequence"/>
</dbReference>
<reference evidence="2 3" key="1">
    <citation type="journal article" date="2022" name="Allergy">
        <title>Genome assembly and annotation of Periplaneta americana reveal a comprehensive cockroach allergen profile.</title>
        <authorList>
            <person name="Wang L."/>
            <person name="Xiong Q."/>
            <person name="Saelim N."/>
            <person name="Wang L."/>
            <person name="Nong W."/>
            <person name="Wan A.T."/>
            <person name="Shi M."/>
            <person name="Liu X."/>
            <person name="Cao Q."/>
            <person name="Hui J.H.L."/>
            <person name="Sookrung N."/>
            <person name="Leung T.F."/>
            <person name="Tungtrongchitr A."/>
            <person name="Tsui S.K.W."/>
        </authorList>
    </citation>
    <scope>NUCLEOTIDE SEQUENCE [LARGE SCALE GENOMIC DNA]</scope>
    <source>
        <strain evidence="2">PWHHKU_190912</strain>
    </source>
</reference>
<name>A0ABQ8SDN0_PERAM</name>
<evidence type="ECO:0000259" key="1">
    <source>
        <dbReference type="Pfam" id="PF17906"/>
    </source>
</evidence>
<evidence type="ECO:0000313" key="3">
    <source>
        <dbReference type="Proteomes" id="UP001148838"/>
    </source>
</evidence>
<dbReference type="EMBL" id="JAJSOF020000029">
    <property type="protein sequence ID" value="KAJ4432093.1"/>
    <property type="molecule type" value="Genomic_DNA"/>
</dbReference>
<accession>A0ABQ8SDN0</accession>
<evidence type="ECO:0000313" key="2">
    <source>
        <dbReference type="EMBL" id="KAJ4432093.1"/>
    </source>
</evidence>
<dbReference type="Gene3D" id="1.10.10.1450">
    <property type="match status" value="1"/>
</dbReference>
<sequence>MCPRSSTESYPAFARIGLRENPRKNLNQHPVRMDVSVCNNRDSGAALAMECTLKKYASSSGRVKVESLFLSEPQAVKMCAAIASPARCEVLSVIRFIVAKNCKASEIHRQLCEVYGPDVISEGGVRQWCCMFKNGRTNVHDEERSCRPSIVNADLIRLVDERVRVNRRFIMKTWLGSKRFDDDEELKISVVDAAGSGLGRPRSPVCRPHRRRQTKTYIPPLRSEVRVCAKS</sequence>
<dbReference type="InterPro" id="IPR052709">
    <property type="entry name" value="Transposase-MT_Hybrid"/>
</dbReference>
<gene>
    <name evidence="2" type="ORF">ANN_20707</name>
</gene>